<gene>
    <name evidence="2" type="ORF">COZ71_00515</name>
</gene>
<organism evidence="2 3">
    <name type="scientific">Candidatus Desantisbacteria bacterium CG_4_8_14_3_um_filter_40_12</name>
    <dbReference type="NCBI Taxonomy" id="1974545"/>
    <lineage>
        <taxon>Bacteria</taxon>
        <taxon>Candidatus Desantisiibacteriota</taxon>
    </lineage>
</organism>
<reference evidence="3" key="1">
    <citation type="submission" date="2017-09" db="EMBL/GenBank/DDBJ databases">
        <title>Depth-based differentiation of microbial function through sediment-hosted aquifers and enrichment of novel symbionts in the deep terrestrial subsurface.</title>
        <authorList>
            <person name="Probst A.J."/>
            <person name="Ladd B."/>
            <person name="Jarett J.K."/>
            <person name="Geller-Mcgrath D.E."/>
            <person name="Sieber C.M.K."/>
            <person name="Emerson J.B."/>
            <person name="Anantharaman K."/>
            <person name="Thomas B.C."/>
            <person name="Malmstrom R."/>
            <person name="Stieglmeier M."/>
            <person name="Klingl A."/>
            <person name="Woyke T."/>
            <person name="Ryan C.M."/>
            <person name="Banfield J.F."/>
        </authorList>
    </citation>
    <scope>NUCLEOTIDE SEQUENCE [LARGE SCALE GENOMIC DNA]</scope>
</reference>
<evidence type="ECO:0000313" key="2">
    <source>
        <dbReference type="EMBL" id="PIX17963.1"/>
    </source>
</evidence>
<comment type="caution">
    <text evidence="2">The sequence shown here is derived from an EMBL/GenBank/DDBJ whole genome shotgun (WGS) entry which is preliminary data.</text>
</comment>
<evidence type="ECO:0000259" key="1">
    <source>
        <dbReference type="Pfam" id="PF19778"/>
    </source>
</evidence>
<feature type="domain" description="Type III restriction enzyme C-terminal endonuclease" evidence="1">
    <location>
        <begin position="27"/>
        <end position="139"/>
    </location>
</feature>
<dbReference type="Proteomes" id="UP000229297">
    <property type="component" value="Unassembled WGS sequence"/>
</dbReference>
<proteinExistence type="predicted"/>
<name>A0A2M7JEZ6_9BACT</name>
<dbReference type="AlphaFoldDB" id="A0A2M7JEZ6"/>
<dbReference type="InterPro" id="IPR045572">
    <property type="entry name" value="RE_endonuc_C"/>
</dbReference>
<dbReference type="EMBL" id="PFIC01000014">
    <property type="protein sequence ID" value="PIX17963.1"/>
    <property type="molecule type" value="Genomic_DNA"/>
</dbReference>
<sequence length="151" mass="17665">SGEAFELDKFEQYIIKNTKKIEPTPNRGIYDHIVWDSEIEQNFARDADADTEVVCFLKLPDFYTINTPVGKYNPDFGMVLKRRKIRDKTSSEYYFVIETKGTNDINDRKALTENEIYRIKCAMKHFDALGIESKVNYIAPVKEFETFKSKI</sequence>
<accession>A0A2M7JEZ6</accession>
<protein>
    <recommendedName>
        <fullName evidence="1">Type III restriction enzyme C-terminal endonuclease domain-containing protein</fullName>
    </recommendedName>
</protein>
<dbReference type="Pfam" id="PF19778">
    <property type="entry name" value="RE_endonuc"/>
    <property type="match status" value="1"/>
</dbReference>
<evidence type="ECO:0000313" key="3">
    <source>
        <dbReference type="Proteomes" id="UP000229297"/>
    </source>
</evidence>
<feature type="non-terminal residue" evidence="2">
    <location>
        <position position="1"/>
    </location>
</feature>
<dbReference type="GO" id="GO:0015668">
    <property type="term" value="F:type III site-specific deoxyribonuclease activity"/>
    <property type="evidence" value="ECO:0007669"/>
    <property type="project" value="InterPro"/>
</dbReference>